<evidence type="ECO:0000313" key="3">
    <source>
        <dbReference type="EMBL" id="KAF7992501.1"/>
    </source>
</evidence>
<accession>A0A834XTG2</accession>
<sequence>MGNHVVRSNNGSTKSNSSKKTVYSSRKPSGNSSATDMEHNFVTHFVPVDKLTKILNDLTYENENINGISVDIFTRYLFPNYKEFGNRFYYFLLTSSGTSSSYLNSPTFKQQVEKFLSQMNDRTLLDIYVQVYSNTTDDSSDVTVNALKDLFMMSYRLSMDDCLPTCNYIEETIDAAVTSCFHGKENLSATFVCNWLWQNTPKLLYSIHRYVVHVLTTSYRNGKVFPTAEESHPHIGSVTPVIEKTDFSLETSDLLPISHVWLLSTTLSSRYVQVEVPSPTEENTNIPLSFKMAGTPCPSHWSLLYSSDLHGAAVNRLLHHVLGYRGPTILFIRGSSSNNKCVTYCIGSTVEWHESSSYWGGDDSIVIQLKPIYRLIEKGPKLLYLNTLIRGYAQGLRAGSDTRNPIINVDQSFNSVMIEGAPYRIMTIEVWGCGDRKLKEKQLDIKRWQVKEAEKQRVVKLSSADWMDHPDRYLLELAGRPTYSNAENK</sequence>
<dbReference type="OrthoDB" id="289228at2759"/>
<evidence type="ECO:0000313" key="4">
    <source>
        <dbReference type="Proteomes" id="UP000639338"/>
    </source>
</evidence>
<keyword evidence="4" id="KW-1185">Reference proteome</keyword>
<evidence type="ECO:0000256" key="1">
    <source>
        <dbReference type="SAM" id="MobiDB-lite"/>
    </source>
</evidence>
<dbReference type="Pfam" id="PF07534">
    <property type="entry name" value="TLD"/>
    <property type="match status" value="1"/>
</dbReference>
<evidence type="ECO:0000259" key="2">
    <source>
        <dbReference type="PROSITE" id="PS51886"/>
    </source>
</evidence>
<feature type="region of interest" description="Disordered" evidence="1">
    <location>
        <begin position="1"/>
        <end position="35"/>
    </location>
</feature>
<feature type="compositionally biased region" description="Polar residues" evidence="1">
    <location>
        <begin position="26"/>
        <end position="35"/>
    </location>
</feature>
<dbReference type="EMBL" id="JACMRX010000003">
    <property type="protein sequence ID" value="KAF7992501.1"/>
    <property type="molecule type" value="Genomic_DNA"/>
</dbReference>
<comment type="caution">
    <text evidence="3">The sequence shown here is derived from an EMBL/GenBank/DDBJ whole genome shotgun (WGS) entry which is preliminary data.</text>
</comment>
<gene>
    <name evidence="3" type="ORF">HCN44_004845</name>
</gene>
<proteinExistence type="predicted"/>
<feature type="domain" description="TLDc" evidence="2">
    <location>
        <begin position="272"/>
        <end position="434"/>
    </location>
</feature>
<dbReference type="AlphaFoldDB" id="A0A834XTG2"/>
<organism evidence="3 4">
    <name type="scientific">Aphidius gifuensis</name>
    <name type="common">Parasitoid wasp</name>
    <dbReference type="NCBI Taxonomy" id="684658"/>
    <lineage>
        <taxon>Eukaryota</taxon>
        <taxon>Metazoa</taxon>
        <taxon>Ecdysozoa</taxon>
        <taxon>Arthropoda</taxon>
        <taxon>Hexapoda</taxon>
        <taxon>Insecta</taxon>
        <taxon>Pterygota</taxon>
        <taxon>Neoptera</taxon>
        <taxon>Endopterygota</taxon>
        <taxon>Hymenoptera</taxon>
        <taxon>Apocrita</taxon>
        <taxon>Ichneumonoidea</taxon>
        <taxon>Braconidae</taxon>
        <taxon>Aphidiinae</taxon>
        <taxon>Aphidius</taxon>
    </lineage>
</organism>
<protein>
    <recommendedName>
        <fullName evidence="2">TLDc domain-containing protein</fullName>
    </recommendedName>
</protein>
<dbReference type="Proteomes" id="UP000639338">
    <property type="component" value="Unassembled WGS sequence"/>
</dbReference>
<dbReference type="InterPro" id="IPR006571">
    <property type="entry name" value="TLDc_dom"/>
</dbReference>
<reference evidence="3 4" key="1">
    <citation type="submission" date="2020-08" db="EMBL/GenBank/DDBJ databases">
        <title>Aphidius gifuensis genome sequencing and assembly.</title>
        <authorList>
            <person name="Du Z."/>
        </authorList>
    </citation>
    <scope>NUCLEOTIDE SEQUENCE [LARGE SCALE GENOMIC DNA]</scope>
    <source>
        <strain evidence="3">YNYX2018</strain>
        <tissue evidence="3">Adults</tissue>
    </source>
</reference>
<dbReference type="SMART" id="SM00584">
    <property type="entry name" value="TLDc"/>
    <property type="match status" value="1"/>
</dbReference>
<feature type="compositionally biased region" description="Low complexity" evidence="1">
    <location>
        <begin position="8"/>
        <end position="25"/>
    </location>
</feature>
<name>A0A834XTG2_APHGI</name>
<dbReference type="PROSITE" id="PS51886">
    <property type="entry name" value="TLDC"/>
    <property type="match status" value="1"/>
</dbReference>